<keyword evidence="3" id="KW-1133">Transmembrane helix</keyword>
<dbReference type="RefSeq" id="WP_256410092.1">
    <property type="nucleotide sequence ID" value="NZ_JANHDN010000010.1"/>
</dbReference>
<protein>
    <submittedName>
        <fullName evidence="4">PGF-CTERM sorting domain-containing protein</fullName>
    </submittedName>
</protein>
<name>A0ABD6APK5_9EURY</name>
<feature type="compositionally biased region" description="Low complexity" evidence="2">
    <location>
        <begin position="175"/>
        <end position="215"/>
    </location>
</feature>
<organism evidence="4 5">
    <name type="scientific">Halorubrum rutilum</name>
    <dbReference type="NCBI Taxonomy" id="1364933"/>
    <lineage>
        <taxon>Archaea</taxon>
        <taxon>Methanobacteriati</taxon>
        <taxon>Methanobacteriota</taxon>
        <taxon>Stenosarchaea group</taxon>
        <taxon>Halobacteria</taxon>
        <taxon>Halobacteriales</taxon>
        <taxon>Haloferacaceae</taxon>
        <taxon>Halorubrum</taxon>
    </lineage>
</organism>
<evidence type="ECO:0000256" key="3">
    <source>
        <dbReference type="SAM" id="Phobius"/>
    </source>
</evidence>
<keyword evidence="3" id="KW-0812">Transmembrane</keyword>
<dbReference type="InterPro" id="IPR026371">
    <property type="entry name" value="PGF_CTERM"/>
</dbReference>
<feature type="compositionally biased region" description="Polar residues" evidence="2">
    <location>
        <begin position="231"/>
        <end position="245"/>
    </location>
</feature>
<dbReference type="EMBL" id="JBHTBL010000031">
    <property type="protein sequence ID" value="MFC7326053.1"/>
    <property type="molecule type" value="Genomic_DNA"/>
</dbReference>
<dbReference type="GO" id="GO:0030115">
    <property type="term" value="C:S-layer"/>
    <property type="evidence" value="ECO:0007669"/>
    <property type="project" value="UniProtKB-SubCell"/>
</dbReference>
<evidence type="ECO:0000256" key="2">
    <source>
        <dbReference type="SAM" id="MobiDB-lite"/>
    </source>
</evidence>
<comment type="caution">
    <text evidence="4">The sequence shown here is derived from an EMBL/GenBank/DDBJ whole genome shotgun (WGS) entry which is preliminary data.</text>
</comment>
<evidence type="ECO:0000313" key="5">
    <source>
        <dbReference type="Proteomes" id="UP001596545"/>
    </source>
</evidence>
<keyword evidence="5" id="KW-1185">Reference proteome</keyword>
<sequence length="269" mass="27445">MPVTMRRRAPLGCVGRRVTQLTPVFIVGMILIGLVAFAGSGVFLTASPETPPVGADTPVATADTFEHAPASISITAVGPVDNETAVEQPTTSATIRPNETTPVRGETNLAPDDTVVIVELRTENGTFIASNTTDEWGADGAWSTALNTSGLTPGIYVLEVETTETTDQVEVAVVPSDSASTTTSETHSTAATTQSNTTSPETETTVTTAEEPSTNSSPAVTEAGGSDADGGSTNATATTEGSDLSTPGFGFLTALVAVVIVSAVASRRR</sequence>
<feature type="transmembrane region" description="Helical" evidence="3">
    <location>
        <begin position="248"/>
        <end position="266"/>
    </location>
</feature>
<feature type="transmembrane region" description="Helical" evidence="3">
    <location>
        <begin position="21"/>
        <end position="44"/>
    </location>
</feature>
<proteinExistence type="predicted"/>
<keyword evidence="3" id="KW-0472">Membrane</keyword>
<dbReference type="NCBIfam" id="TIGR04126">
    <property type="entry name" value="PGF_CTERM"/>
    <property type="match status" value="1"/>
</dbReference>
<evidence type="ECO:0000313" key="4">
    <source>
        <dbReference type="EMBL" id="MFC7326053.1"/>
    </source>
</evidence>
<dbReference type="GO" id="GO:0005886">
    <property type="term" value="C:plasma membrane"/>
    <property type="evidence" value="ECO:0007669"/>
    <property type="project" value="UniProtKB-SubCell"/>
</dbReference>
<reference evidence="4 5" key="1">
    <citation type="journal article" date="2019" name="Int. J. Syst. Evol. Microbiol.">
        <title>The Global Catalogue of Microorganisms (GCM) 10K type strain sequencing project: providing services to taxonomists for standard genome sequencing and annotation.</title>
        <authorList>
            <consortium name="The Broad Institute Genomics Platform"/>
            <consortium name="The Broad Institute Genome Sequencing Center for Infectious Disease"/>
            <person name="Wu L."/>
            <person name="Ma J."/>
        </authorList>
    </citation>
    <scope>NUCLEOTIDE SEQUENCE [LARGE SCALE GENOMIC DNA]</scope>
    <source>
        <strain evidence="4 5">CGMCC 1.12554</strain>
    </source>
</reference>
<accession>A0ABD6APK5</accession>
<dbReference type="AlphaFoldDB" id="A0ABD6APK5"/>
<evidence type="ECO:0000256" key="1">
    <source>
        <dbReference type="ARBA" id="ARBA00022729"/>
    </source>
</evidence>
<gene>
    <name evidence="4" type="ORF">ACFQMF_15970</name>
</gene>
<keyword evidence="1" id="KW-0732">Signal</keyword>
<dbReference type="Proteomes" id="UP001596545">
    <property type="component" value="Unassembled WGS sequence"/>
</dbReference>
<feature type="region of interest" description="Disordered" evidence="2">
    <location>
        <begin position="175"/>
        <end position="247"/>
    </location>
</feature>